<organism evidence="2 3">
    <name type="scientific">Demequina litorisediminis</name>
    <dbReference type="NCBI Taxonomy" id="1849022"/>
    <lineage>
        <taxon>Bacteria</taxon>
        <taxon>Bacillati</taxon>
        <taxon>Actinomycetota</taxon>
        <taxon>Actinomycetes</taxon>
        <taxon>Micrococcales</taxon>
        <taxon>Demequinaceae</taxon>
        <taxon>Demequina</taxon>
    </lineage>
</organism>
<dbReference type="Proteomes" id="UP001157125">
    <property type="component" value="Unassembled WGS sequence"/>
</dbReference>
<proteinExistence type="predicted"/>
<keyword evidence="3" id="KW-1185">Reference proteome</keyword>
<dbReference type="Gene3D" id="3.40.630.30">
    <property type="match status" value="1"/>
</dbReference>
<dbReference type="Pfam" id="PF14542">
    <property type="entry name" value="Acetyltransf_CG"/>
    <property type="match status" value="1"/>
</dbReference>
<feature type="domain" description="N-acetyltransferase" evidence="1">
    <location>
        <begin position="10"/>
        <end position="98"/>
    </location>
</feature>
<dbReference type="RefSeq" id="WP_284327340.1">
    <property type="nucleotide sequence ID" value="NZ_BSUN01000001.1"/>
</dbReference>
<protein>
    <submittedName>
        <fullName evidence="2">N-acetyltransferase</fullName>
    </submittedName>
</protein>
<dbReference type="PANTHER" id="PTHR31435:SF10">
    <property type="entry name" value="BSR4717 PROTEIN"/>
    <property type="match status" value="1"/>
</dbReference>
<dbReference type="PROSITE" id="PS51729">
    <property type="entry name" value="GNAT_YJDJ"/>
    <property type="match status" value="1"/>
</dbReference>
<dbReference type="EMBL" id="BSUN01000001">
    <property type="protein sequence ID" value="GMA34321.1"/>
    <property type="molecule type" value="Genomic_DNA"/>
</dbReference>
<gene>
    <name evidence="2" type="ORF">GCM10025876_05250</name>
</gene>
<dbReference type="InterPro" id="IPR016181">
    <property type="entry name" value="Acyl_CoA_acyltransferase"/>
</dbReference>
<accession>A0ABQ6IAQ0</accession>
<reference evidence="3" key="1">
    <citation type="journal article" date="2019" name="Int. J. Syst. Evol. Microbiol.">
        <title>The Global Catalogue of Microorganisms (GCM) 10K type strain sequencing project: providing services to taxonomists for standard genome sequencing and annotation.</title>
        <authorList>
            <consortium name="The Broad Institute Genomics Platform"/>
            <consortium name="The Broad Institute Genome Sequencing Center for Infectious Disease"/>
            <person name="Wu L."/>
            <person name="Ma J."/>
        </authorList>
    </citation>
    <scope>NUCLEOTIDE SEQUENCE [LARGE SCALE GENOMIC DNA]</scope>
    <source>
        <strain evidence="3">NBRC 112299</strain>
    </source>
</reference>
<name>A0ABQ6IAQ0_9MICO</name>
<dbReference type="InterPro" id="IPR045057">
    <property type="entry name" value="Gcn5-rel_NAT"/>
</dbReference>
<evidence type="ECO:0000259" key="1">
    <source>
        <dbReference type="PROSITE" id="PS51729"/>
    </source>
</evidence>
<comment type="caution">
    <text evidence="2">The sequence shown here is derived from an EMBL/GenBank/DDBJ whole genome shotgun (WGS) entry which is preliminary data.</text>
</comment>
<evidence type="ECO:0000313" key="2">
    <source>
        <dbReference type="EMBL" id="GMA34321.1"/>
    </source>
</evidence>
<dbReference type="PANTHER" id="PTHR31435">
    <property type="entry name" value="PROTEIN NATD1"/>
    <property type="match status" value="1"/>
</dbReference>
<sequence length="101" mass="11024">MPDAQVLHVTRDDTSHRYEVSVDGETAGFIDFIEGDGTLAMTHTEVFEAFRGTSAARTLAADALADVAARGLAVIPLCPYIARYLSRNEVADLEVLWPERS</sequence>
<evidence type="ECO:0000313" key="3">
    <source>
        <dbReference type="Proteomes" id="UP001157125"/>
    </source>
</evidence>
<dbReference type="InterPro" id="IPR031165">
    <property type="entry name" value="GNAT_YJDJ"/>
</dbReference>
<dbReference type="SUPFAM" id="SSF55729">
    <property type="entry name" value="Acyl-CoA N-acyltransferases (Nat)"/>
    <property type="match status" value="1"/>
</dbReference>